<dbReference type="PROSITE" id="PS50297">
    <property type="entry name" value="ANK_REP_REGION"/>
    <property type="match status" value="1"/>
</dbReference>
<dbReference type="InterPro" id="IPR002110">
    <property type="entry name" value="Ankyrin_rpt"/>
</dbReference>
<proteinExistence type="predicted"/>
<reference evidence="2 3" key="1">
    <citation type="submission" date="2023-10" db="EMBL/GenBank/DDBJ databases">
        <title>Chromosome-scale genome assembly provides insights into flower coloration mechanisms of Canna indica.</title>
        <authorList>
            <person name="Li C."/>
        </authorList>
    </citation>
    <scope>NUCLEOTIDE SEQUENCE [LARGE SCALE GENOMIC DNA]</scope>
    <source>
        <tissue evidence="2">Flower</tissue>
    </source>
</reference>
<gene>
    <name evidence="2" type="ORF">Cni_G28920</name>
</gene>
<dbReference type="EMBL" id="CP136898">
    <property type="protein sequence ID" value="WOL20118.1"/>
    <property type="molecule type" value="Genomic_DNA"/>
</dbReference>
<dbReference type="InterPro" id="IPR036770">
    <property type="entry name" value="Ankyrin_rpt-contain_sf"/>
</dbReference>
<keyword evidence="3" id="KW-1185">Reference proteome</keyword>
<evidence type="ECO:0000313" key="2">
    <source>
        <dbReference type="EMBL" id="WOL20118.1"/>
    </source>
</evidence>
<dbReference type="Gene3D" id="1.25.40.20">
    <property type="entry name" value="Ankyrin repeat-containing domain"/>
    <property type="match status" value="1"/>
</dbReference>
<protein>
    <submittedName>
        <fullName evidence="2">Uncharacterized protein</fullName>
    </submittedName>
</protein>
<dbReference type="Proteomes" id="UP001327560">
    <property type="component" value="Chromosome 9"/>
</dbReference>
<name>A0AAQ3L3N2_9LILI</name>
<accession>A0AAQ3L3N2</accession>
<dbReference type="SUPFAM" id="SSF48403">
    <property type="entry name" value="Ankyrin repeat"/>
    <property type="match status" value="1"/>
</dbReference>
<evidence type="ECO:0000256" key="1">
    <source>
        <dbReference type="PROSITE-ProRule" id="PRU00023"/>
    </source>
</evidence>
<dbReference type="AlphaFoldDB" id="A0AAQ3L3N2"/>
<feature type="repeat" description="ANK" evidence="1">
    <location>
        <begin position="92"/>
        <end position="124"/>
    </location>
</feature>
<organism evidence="2 3">
    <name type="scientific">Canna indica</name>
    <name type="common">Indian-shot</name>
    <dbReference type="NCBI Taxonomy" id="4628"/>
    <lineage>
        <taxon>Eukaryota</taxon>
        <taxon>Viridiplantae</taxon>
        <taxon>Streptophyta</taxon>
        <taxon>Embryophyta</taxon>
        <taxon>Tracheophyta</taxon>
        <taxon>Spermatophyta</taxon>
        <taxon>Magnoliopsida</taxon>
        <taxon>Liliopsida</taxon>
        <taxon>Zingiberales</taxon>
        <taxon>Cannaceae</taxon>
        <taxon>Canna</taxon>
    </lineage>
</organism>
<evidence type="ECO:0000313" key="3">
    <source>
        <dbReference type="Proteomes" id="UP001327560"/>
    </source>
</evidence>
<sequence>MDSADQPPPPPPPPHDHNVELFHQVNSHIECETYEALKDILEVKNVGAGSVNFMDDSLLHVVIACRKSHLALKLIENISTNVVFKLGHKNYFGDTPLHIAATMNDVDVALALIGRKMDFINQRNEK</sequence>
<dbReference type="PROSITE" id="PS50088">
    <property type="entry name" value="ANK_REPEAT"/>
    <property type="match status" value="1"/>
</dbReference>
<keyword evidence="1" id="KW-0040">ANK repeat</keyword>
<dbReference type="Pfam" id="PF00023">
    <property type="entry name" value="Ank"/>
    <property type="match status" value="1"/>
</dbReference>